<dbReference type="GO" id="GO:0045936">
    <property type="term" value="P:negative regulation of phosphate metabolic process"/>
    <property type="evidence" value="ECO:0007669"/>
    <property type="project" value="InterPro"/>
</dbReference>
<evidence type="ECO:0000313" key="9">
    <source>
        <dbReference type="EMBL" id="RXS74774.1"/>
    </source>
</evidence>
<dbReference type="InterPro" id="IPR038078">
    <property type="entry name" value="PhoU-like_sf"/>
</dbReference>
<evidence type="ECO:0000256" key="2">
    <source>
        <dbReference type="ARBA" id="ARBA00008107"/>
    </source>
</evidence>
<comment type="function">
    <text evidence="7">Plays a role in the regulation of phosphate uptake.</text>
</comment>
<dbReference type="InterPro" id="IPR028366">
    <property type="entry name" value="PhoU"/>
</dbReference>
<reference evidence="9 10" key="1">
    <citation type="submission" date="2019-01" db="EMBL/GenBank/DDBJ databases">
        <title>Blautia sp. nov. KGMB01111 isolated human feces.</title>
        <authorList>
            <person name="Park J.-E."/>
            <person name="Kim J.-S."/>
            <person name="Park S.-H."/>
        </authorList>
    </citation>
    <scope>NUCLEOTIDE SEQUENCE [LARGE SCALE GENOMIC DNA]</scope>
    <source>
        <strain evidence="9 10">KGMB01111</strain>
    </source>
</reference>
<dbReference type="AlphaFoldDB" id="A0A4Q1RGL5"/>
<evidence type="ECO:0000256" key="3">
    <source>
        <dbReference type="ARBA" id="ARBA00011738"/>
    </source>
</evidence>
<evidence type="ECO:0000256" key="4">
    <source>
        <dbReference type="ARBA" id="ARBA00022448"/>
    </source>
</evidence>
<organism evidence="9 10">
    <name type="scientific">Blautia faecicola</name>
    <dbReference type="NCBI Taxonomy" id="2509240"/>
    <lineage>
        <taxon>Bacteria</taxon>
        <taxon>Bacillati</taxon>
        <taxon>Bacillota</taxon>
        <taxon>Clostridia</taxon>
        <taxon>Lachnospirales</taxon>
        <taxon>Lachnospiraceae</taxon>
        <taxon>Blautia</taxon>
    </lineage>
</organism>
<dbReference type="EMBL" id="SDKC01000001">
    <property type="protein sequence ID" value="RXS74774.1"/>
    <property type="molecule type" value="Genomic_DNA"/>
</dbReference>
<evidence type="ECO:0000256" key="5">
    <source>
        <dbReference type="ARBA" id="ARBA00022490"/>
    </source>
</evidence>
<evidence type="ECO:0000259" key="8">
    <source>
        <dbReference type="Pfam" id="PF01895"/>
    </source>
</evidence>
<sequence length="218" mass="24847">MARQAYQEQLLKLNGELIEMGDLCEEAMSLVMKALREKDEQIADSVHTIERKIDQKERDIEAMCMNLLLRQQPVSGDLRSISSALRMIADMERIGDQTADIADVSKHLTGFQLEVHPKIFDMGKIASKMVNDSVNAFVQKDDKLASEVIATDDQVDRLFEEVKAELMEEIIKNANHTGSELDILMIAKYMERIGDHAVNLGEWVHYYIYGEKVEDNDD</sequence>
<dbReference type="PANTHER" id="PTHR42930:SF3">
    <property type="entry name" value="PHOSPHATE-SPECIFIC TRANSPORT SYSTEM ACCESSORY PROTEIN PHOU"/>
    <property type="match status" value="1"/>
</dbReference>
<evidence type="ECO:0000256" key="1">
    <source>
        <dbReference type="ARBA" id="ARBA00004496"/>
    </source>
</evidence>
<comment type="subcellular location">
    <subcellularLocation>
        <location evidence="1 7">Cytoplasm</location>
    </subcellularLocation>
</comment>
<dbReference type="GO" id="GO:0005737">
    <property type="term" value="C:cytoplasm"/>
    <property type="evidence" value="ECO:0007669"/>
    <property type="project" value="UniProtKB-SubCell"/>
</dbReference>
<dbReference type="GO" id="GO:0006817">
    <property type="term" value="P:phosphate ion transport"/>
    <property type="evidence" value="ECO:0007669"/>
    <property type="project" value="UniProtKB-KW"/>
</dbReference>
<feature type="domain" description="PhoU" evidence="8">
    <location>
        <begin position="17"/>
        <end position="103"/>
    </location>
</feature>
<evidence type="ECO:0000313" key="10">
    <source>
        <dbReference type="Proteomes" id="UP000290106"/>
    </source>
</evidence>
<gene>
    <name evidence="9" type="primary">phoU</name>
    <name evidence="9" type="ORF">ETP43_05795</name>
</gene>
<evidence type="ECO:0000256" key="6">
    <source>
        <dbReference type="ARBA" id="ARBA00022592"/>
    </source>
</evidence>
<proteinExistence type="inferred from homology"/>
<accession>A0A4Q1RGL5</accession>
<feature type="domain" description="PhoU" evidence="8">
    <location>
        <begin position="121"/>
        <end position="204"/>
    </location>
</feature>
<evidence type="ECO:0000256" key="7">
    <source>
        <dbReference type="PIRNR" id="PIRNR003107"/>
    </source>
</evidence>
<dbReference type="PIRSF" id="PIRSF003107">
    <property type="entry name" value="PhoU"/>
    <property type="match status" value="1"/>
</dbReference>
<dbReference type="OrthoDB" id="9814256at2"/>
<dbReference type="PANTHER" id="PTHR42930">
    <property type="entry name" value="PHOSPHATE-SPECIFIC TRANSPORT SYSTEM ACCESSORY PROTEIN PHOU"/>
    <property type="match status" value="1"/>
</dbReference>
<dbReference type="Proteomes" id="UP000290106">
    <property type="component" value="Unassembled WGS sequence"/>
</dbReference>
<comment type="subunit">
    <text evidence="3 7">Homodimer.</text>
</comment>
<dbReference type="RefSeq" id="WP_129257358.1">
    <property type="nucleotide sequence ID" value="NZ_SDKC01000001.1"/>
</dbReference>
<dbReference type="Pfam" id="PF01895">
    <property type="entry name" value="PhoU"/>
    <property type="match status" value="2"/>
</dbReference>
<dbReference type="SUPFAM" id="SSF109755">
    <property type="entry name" value="PhoU-like"/>
    <property type="match status" value="1"/>
</dbReference>
<protein>
    <recommendedName>
        <fullName evidence="7">Phosphate-specific transport system accessory protein PhoU</fullName>
    </recommendedName>
</protein>
<dbReference type="GO" id="GO:0030643">
    <property type="term" value="P:intracellular phosphate ion homeostasis"/>
    <property type="evidence" value="ECO:0007669"/>
    <property type="project" value="InterPro"/>
</dbReference>
<dbReference type="InterPro" id="IPR026022">
    <property type="entry name" value="PhoU_dom"/>
</dbReference>
<dbReference type="FunFam" id="1.20.58.220:FF:000004">
    <property type="entry name" value="Phosphate-specific transport system accessory protein PhoU"/>
    <property type="match status" value="1"/>
</dbReference>
<keyword evidence="10" id="KW-1185">Reference proteome</keyword>
<comment type="caution">
    <text evidence="9">The sequence shown here is derived from an EMBL/GenBank/DDBJ whole genome shotgun (WGS) entry which is preliminary data.</text>
</comment>
<keyword evidence="5 7" id="KW-0963">Cytoplasm</keyword>
<dbReference type="Gene3D" id="1.20.58.220">
    <property type="entry name" value="Phosphate transport system protein phou homolog 2, domain 2"/>
    <property type="match status" value="1"/>
</dbReference>
<keyword evidence="6 7" id="KW-0592">Phosphate transport</keyword>
<dbReference type="NCBIfam" id="TIGR02135">
    <property type="entry name" value="phoU_full"/>
    <property type="match status" value="1"/>
</dbReference>
<comment type="similarity">
    <text evidence="2 7">Belongs to the PhoU family.</text>
</comment>
<keyword evidence="4 7" id="KW-0813">Transport</keyword>
<name>A0A4Q1RGL5_9FIRM</name>